<feature type="non-terminal residue" evidence="1">
    <location>
        <position position="199"/>
    </location>
</feature>
<organism evidence="1 2">
    <name type="scientific">Streblomastix strix</name>
    <dbReference type="NCBI Taxonomy" id="222440"/>
    <lineage>
        <taxon>Eukaryota</taxon>
        <taxon>Metamonada</taxon>
        <taxon>Preaxostyla</taxon>
        <taxon>Oxymonadida</taxon>
        <taxon>Streblomastigidae</taxon>
        <taxon>Streblomastix</taxon>
    </lineage>
</organism>
<sequence>MYGTPTEISGKAEIKILKNNDNNQESNKQGWISASEGLQLRFFGINIIMDAISKLSIPIIYIEGFNSILELNTVTFSGIKLSPTSEAKGIVQINVDNSELIGINSKFENIQIDQKGGNAIRIENNGSNPITATLNSCEFTNINSIGCSSGEGGSSIYMESKHGSKLVIDGPSKFQKCIIDKGNGGAIYADIDFSSEFEF</sequence>
<evidence type="ECO:0000313" key="2">
    <source>
        <dbReference type="Proteomes" id="UP000324800"/>
    </source>
</evidence>
<protein>
    <submittedName>
        <fullName evidence="1">Uncharacterized protein</fullName>
    </submittedName>
</protein>
<dbReference type="EMBL" id="SNRW01042637">
    <property type="protein sequence ID" value="KAA6331406.1"/>
    <property type="molecule type" value="Genomic_DNA"/>
</dbReference>
<comment type="caution">
    <text evidence="1">The sequence shown here is derived from an EMBL/GenBank/DDBJ whole genome shotgun (WGS) entry which is preliminary data.</text>
</comment>
<name>A0A5J4RBQ2_9EUKA</name>
<proteinExistence type="predicted"/>
<accession>A0A5J4RBQ2</accession>
<reference evidence="1 2" key="1">
    <citation type="submission" date="2019-03" db="EMBL/GenBank/DDBJ databases">
        <title>Single cell metagenomics reveals metabolic interactions within the superorganism composed of flagellate Streblomastix strix and complex community of Bacteroidetes bacteria on its surface.</title>
        <authorList>
            <person name="Treitli S.C."/>
            <person name="Kolisko M."/>
            <person name="Husnik F."/>
            <person name="Keeling P."/>
            <person name="Hampl V."/>
        </authorList>
    </citation>
    <scope>NUCLEOTIDE SEQUENCE [LARGE SCALE GENOMIC DNA]</scope>
    <source>
        <strain evidence="1">ST1C</strain>
    </source>
</reference>
<evidence type="ECO:0000313" key="1">
    <source>
        <dbReference type="EMBL" id="KAA6331406.1"/>
    </source>
</evidence>
<dbReference type="AlphaFoldDB" id="A0A5J4RBQ2"/>
<dbReference type="Proteomes" id="UP000324800">
    <property type="component" value="Unassembled WGS sequence"/>
</dbReference>
<gene>
    <name evidence="1" type="ORF">EZS28_053389</name>
</gene>